<feature type="compositionally biased region" description="Polar residues" evidence="1">
    <location>
        <begin position="7"/>
        <end position="32"/>
    </location>
</feature>
<gene>
    <name evidence="2" type="ORF">BaRGS_00024794</name>
</gene>
<keyword evidence="3" id="KW-1185">Reference proteome</keyword>
<feature type="region of interest" description="Disordered" evidence="1">
    <location>
        <begin position="1"/>
        <end position="66"/>
    </location>
</feature>
<sequence length="319" mass="35797">MSLPVPSASTNVSAVSLSGTHDSHNQHSASRNGSKRPSRRVSTCKSTSSLTKEKERKHGKDWHRPGSLAHDVLPELVIPVEPVDPYEDLRYVEHDKHDPPEPPLWTTRHVQVMKLLPKQPVSPKPALPSLNLMLPIKREILPVYQPQITYIRCVEVLPREPTRQRSVSRSSPALVDILLEGRSSRSLSGRRQDKTSAPAPQQAPDKNKSAMVSHNGDRNEPPSVSPHQDTTESLPGLHILSRETGIGNFSKRITVSQSKIFVVFQKHTDKPRHKRQKYLPGLNRREIKVCQSRTLKHDKGSRQTLVESLLKLDNSRAGT</sequence>
<proteinExistence type="predicted"/>
<protein>
    <submittedName>
        <fullName evidence="2">Uncharacterized protein</fullName>
    </submittedName>
</protein>
<evidence type="ECO:0000313" key="3">
    <source>
        <dbReference type="Proteomes" id="UP001519460"/>
    </source>
</evidence>
<dbReference type="EMBL" id="JACVVK020000218">
    <property type="protein sequence ID" value="KAK7483910.1"/>
    <property type="molecule type" value="Genomic_DNA"/>
</dbReference>
<feature type="compositionally biased region" description="Polar residues" evidence="1">
    <location>
        <begin position="40"/>
        <end position="50"/>
    </location>
</feature>
<dbReference type="Proteomes" id="UP001519460">
    <property type="component" value="Unassembled WGS sequence"/>
</dbReference>
<dbReference type="AlphaFoldDB" id="A0ABD0K9W1"/>
<name>A0ABD0K9W1_9CAEN</name>
<feature type="region of interest" description="Disordered" evidence="1">
    <location>
        <begin position="180"/>
        <end position="233"/>
    </location>
</feature>
<feature type="compositionally biased region" description="Basic and acidic residues" evidence="1">
    <location>
        <begin position="51"/>
        <end position="64"/>
    </location>
</feature>
<comment type="caution">
    <text evidence="2">The sequence shown here is derived from an EMBL/GenBank/DDBJ whole genome shotgun (WGS) entry which is preliminary data.</text>
</comment>
<evidence type="ECO:0000256" key="1">
    <source>
        <dbReference type="SAM" id="MobiDB-lite"/>
    </source>
</evidence>
<accession>A0ABD0K9W1</accession>
<feature type="compositionally biased region" description="Low complexity" evidence="1">
    <location>
        <begin position="180"/>
        <end position="189"/>
    </location>
</feature>
<evidence type="ECO:0000313" key="2">
    <source>
        <dbReference type="EMBL" id="KAK7483910.1"/>
    </source>
</evidence>
<organism evidence="2 3">
    <name type="scientific">Batillaria attramentaria</name>
    <dbReference type="NCBI Taxonomy" id="370345"/>
    <lineage>
        <taxon>Eukaryota</taxon>
        <taxon>Metazoa</taxon>
        <taxon>Spiralia</taxon>
        <taxon>Lophotrochozoa</taxon>
        <taxon>Mollusca</taxon>
        <taxon>Gastropoda</taxon>
        <taxon>Caenogastropoda</taxon>
        <taxon>Sorbeoconcha</taxon>
        <taxon>Cerithioidea</taxon>
        <taxon>Batillariidae</taxon>
        <taxon>Batillaria</taxon>
    </lineage>
</organism>
<reference evidence="2 3" key="1">
    <citation type="journal article" date="2023" name="Sci. Data">
        <title>Genome assembly of the Korean intertidal mud-creeper Batillaria attramentaria.</title>
        <authorList>
            <person name="Patra A.K."/>
            <person name="Ho P.T."/>
            <person name="Jun S."/>
            <person name="Lee S.J."/>
            <person name="Kim Y."/>
            <person name="Won Y.J."/>
        </authorList>
    </citation>
    <scope>NUCLEOTIDE SEQUENCE [LARGE SCALE GENOMIC DNA]</scope>
    <source>
        <strain evidence="2">Wonlab-2016</strain>
    </source>
</reference>